<evidence type="ECO:0000259" key="13">
    <source>
        <dbReference type="PROSITE" id="PS50885"/>
    </source>
</evidence>
<accession>A0A239H469</accession>
<comment type="catalytic activity">
    <reaction evidence="1">
        <text>ATP + protein L-histidine = ADP + protein N-phospho-L-histidine.</text>
        <dbReference type="EC" id="2.7.13.3"/>
    </reaction>
</comment>
<feature type="domain" description="Histidine kinase" evidence="12">
    <location>
        <begin position="248"/>
        <end position="455"/>
    </location>
</feature>
<reference evidence="15" key="1">
    <citation type="submission" date="2017-06" db="EMBL/GenBank/DDBJ databases">
        <authorList>
            <person name="Varghese N."/>
            <person name="Submissions S."/>
        </authorList>
    </citation>
    <scope>NUCLEOTIDE SEQUENCE [LARGE SCALE GENOMIC DNA]</scope>
    <source>
        <strain evidence="15">JCM 23211</strain>
    </source>
</reference>
<dbReference type="SMART" id="SM00387">
    <property type="entry name" value="HATPase_c"/>
    <property type="match status" value="1"/>
</dbReference>
<dbReference type="PROSITE" id="PS50885">
    <property type="entry name" value="HAMP"/>
    <property type="match status" value="1"/>
</dbReference>
<dbReference type="PANTHER" id="PTHR45436">
    <property type="entry name" value="SENSOR HISTIDINE KINASE YKOH"/>
    <property type="match status" value="1"/>
</dbReference>
<dbReference type="Gene3D" id="6.10.340.10">
    <property type="match status" value="1"/>
</dbReference>
<evidence type="ECO:0000256" key="3">
    <source>
        <dbReference type="ARBA" id="ARBA00012438"/>
    </source>
</evidence>
<dbReference type="InterPro" id="IPR003661">
    <property type="entry name" value="HisK_dim/P_dom"/>
</dbReference>
<dbReference type="SUPFAM" id="SSF158472">
    <property type="entry name" value="HAMP domain-like"/>
    <property type="match status" value="1"/>
</dbReference>
<evidence type="ECO:0000256" key="5">
    <source>
        <dbReference type="ARBA" id="ARBA00022679"/>
    </source>
</evidence>
<feature type="domain" description="HAMP" evidence="13">
    <location>
        <begin position="187"/>
        <end position="240"/>
    </location>
</feature>
<proteinExistence type="predicted"/>
<dbReference type="InterPro" id="IPR036097">
    <property type="entry name" value="HisK_dim/P_sf"/>
</dbReference>
<evidence type="ECO:0000256" key="8">
    <source>
        <dbReference type="ARBA" id="ARBA00022989"/>
    </source>
</evidence>
<evidence type="ECO:0000256" key="7">
    <source>
        <dbReference type="ARBA" id="ARBA00022777"/>
    </source>
</evidence>
<dbReference type="RefSeq" id="WP_089245654.1">
    <property type="nucleotide sequence ID" value="NZ_FZOW01000005.1"/>
</dbReference>
<gene>
    <name evidence="14" type="ORF">SAMN05421642_10574</name>
</gene>
<evidence type="ECO:0000313" key="15">
    <source>
        <dbReference type="Proteomes" id="UP000198327"/>
    </source>
</evidence>
<comment type="subcellular location">
    <subcellularLocation>
        <location evidence="2">Cell membrane</location>
    </subcellularLocation>
</comment>
<evidence type="ECO:0000256" key="4">
    <source>
        <dbReference type="ARBA" id="ARBA00022553"/>
    </source>
</evidence>
<evidence type="ECO:0000259" key="12">
    <source>
        <dbReference type="PROSITE" id="PS50109"/>
    </source>
</evidence>
<keyword evidence="8 11" id="KW-1133">Transmembrane helix</keyword>
<protein>
    <recommendedName>
        <fullName evidence="3">histidine kinase</fullName>
        <ecNumber evidence="3">2.7.13.3</ecNumber>
    </recommendedName>
</protein>
<dbReference type="Gene3D" id="1.10.287.130">
    <property type="match status" value="1"/>
</dbReference>
<evidence type="ECO:0000256" key="6">
    <source>
        <dbReference type="ARBA" id="ARBA00022692"/>
    </source>
</evidence>
<name>A0A239H469_9NOCA</name>
<keyword evidence="4" id="KW-0597">Phosphoprotein</keyword>
<dbReference type="InterPro" id="IPR004358">
    <property type="entry name" value="Sig_transdc_His_kin-like_C"/>
</dbReference>
<dbReference type="InterPro" id="IPR003660">
    <property type="entry name" value="HAMP_dom"/>
</dbReference>
<keyword evidence="15" id="KW-1185">Reference proteome</keyword>
<sequence length="455" mass="48156">MRVNFDLLRPRSWTVRVRSAVASTLVVAVCLIVAGVALLGVLYDSLETSARNAAAARAVQVAEQLESDTPSQIDESLLSTDGQIGSVQVIDSSGGVVATSQGDAKVPLSTTQLEPSTTADLGRVELEGDDFWVTGMGANSPSGAVTVVVGADREPVENVVTTVAVLLAIVGPVVIALVAFATYKLVGAALSPVERIRSRVASISNSQLDERLPVPEARDEIARLAATMNEMLGRLEAGQRAQQRFVSDASHELRSPLSTITAALELAASRPDLLDESLIDESLLPEARRMRALIEDLLLLARSDETGLVEGAVDVDLDDVMYKESKRVAASTGLEVESVIEPVRVQGDQQALARVVRNIVDNAMRHAATRVRLASSQADGYATIAIDDDGPGVPESERDRVFDRFVRLDSSRTRDEGGAGLGLSIVAGTVSAHSGTVRVVESPLGGARFVIQLPL</sequence>
<keyword evidence="7 14" id="KW-0418">Kinase</keyword>
<feature type="transmembrane region" description="Helical" evidence="11">
    <location>
        <begin position="20"/>
        <end position="43"/>
    </location>
</feature>
<evidence type="ECO:0000256" key="9">
    <source>
        <dbReference type="ARBA" id="ARBA00023012"/>
    </source>
</evidence>
<keyword evidence="9" id="KW-0902">Two-component regulatory system</keyword>
<feature type="transmembrane region" description="Helical" evidence="11">
    <location>
        <begin position="163"/>
        <end position="186"/>
    </location>
</feature>
<evidence type="ECO:0000256" key="1">
    <source>
        <dbReference type="ARBA" id="ARBA00000085"/>
    </source>
</evidence>
<dbReference type="PROSITE" id="PS50109">
    <property type="entry name" value="HIS_KIN"/>
    <property type="match status" value="1"/>
</dbReference>
<dbReference type="OrthoDB" id="9786919at2"/>
<keyword evidence="5" id="KW-0808">Transferase</keyword>
<dbReference type="Pfam" id="PF00512">
    <property type="entry name" value="HisKA"/>
    <property type="match status" value="1"/>
</dbReference>
<dbReference type="InterPro" id="IPR036890">
    <property type="entry name" value="HATPase_C_sf"/>
</dbReference>
<dbReference type="PRINTS" id="PR00344">
    <property type="entry name" value="BCTRLSENSOR"/>
</dbReference>
<dbReference type="SUPFAM" id="SSF55874">
    <property type="entry name" value="ATPase domain of HSP90 chaperone/DNA topoisomerase II/histidine kinase"/>
    <property type="match status" value="1"/>
</dbReference>
<dbReference type="InterPro" id="IPR050428">
    <property type="entry name" value="TCS_sensor_his_kinase"/>
</dbReference>
<organism evidence="14 15">
    <name type="scientific">Rhodococcoides kyotonense</name>
    <dbReference type="NCBI Taxonomy" id="398843"/>
    <lineage>
        <taxon>Bacteria</taxon>
        <taxon>Bacillati</taxon>
        <taxon>Actinomycetota</taxon>
        <taxon>Actinomycetes</taxon>
        <taxon>Mycobacteriales</taxon>
        <taxon>Nocardiaceae</taxon>
        <taxon>Rhodococcoides</taxon>
    </lineage>
</organism>
<dbReference type="Pfam" id="PF00672">
    <property type="entry name" value="HAMP"/>
    <property type="match status" value="1"/>
</dbReference>
<evidence type="ECO:0000313" key="14">
    <source>
        <dbReference type="EMBL" id="SNS75955.1"/>
    </source>
</evidence>
<dbReference type="InterPro" id="IPR003594">
    <property type="entry name" value="HATPase_dom"/>
</dbReference>
<dbReference type="GO" id="GO:0000155">
    <property type="term" value="F:phosphorelay sensor kinase activity"/>
    <property type="evidence" value="ECO:0007669"/>
    <property type="project" value="InterPro"/>
</dbReference>
<evidence type="ECO:0000256" key="2">
    <source>
        <dbReference type="ARBA" id="ARBA00004236"/>
    </source>
</evidence>
<dbReference type="PANTHER" id="PTHR45436:SF5">
    <property type="entry name" value="SENSOR HISTIDINE KINASE TRCS"/>
    <property type="match status" value="1"/>
</dbReference>
<dbReference type="EC" id="2.7.13.3" evidence="3"/>
<dbReference type="CDD" id="cd00082">
    <property type="entry name" value="HisKA"/>
    <property type="match status" value="1"/>
</dbReference>
<keyword evidence="6 11" id="KW-0812">Transmembrane</keyword>
<evidence type="ECO:0000256" key="11">
    <source>
        <dbReference type="SAM" id="Phobius"/>
    </source>
</evidence>
<dbReference type="EMBL" id="FZOW01000005">
    <property type="protein sequence ID" value="SNS75955.1"/>
    <property type="molecule type" value="Genomic_DNA"/>
</dbReference>
<dbReference type="Pfam" id="PF02518">
    <property type="entry name" value="HATPase_c"/>
    <property type="match status" value="1"/>
</dbReference>
<dbReference type="SMART" id="SM00388">
    <property type="entry name" value="HisKA"/>
    <property type="match status" value="1"/>
</dbReference>
<dbReference type="AlphaFoldDB" id="A0A239H469"/>
<dbReference type="Proteomes" id="UP000198327">
    <property type="component" value="Unassembled WGS sequence"/>
</dbReference>
<dbReference type="InterPro" id="IPR005467">
    <property type="entry name" value="His_kinase_dom"/>
</dbReference>
<dbReference type="SUPFAM" id="SSF47384">
    <property type="entry name" value="Homodimeric domain of signal transducing histidine kinase"/>
    <property type="match status" value="1"/>
</dbReference>
<dbReference type="Gene3D" id="3.30.565.10">
    <property type="entry name" value="Histidine kinase-like ATPase, C-terminal domain"/>
    <property type="match status" value="1"/>
</dbReference>
<evidence type="ECO:0000256" key="10">
    <source>
        <dbReference type="ARBA" id="ARBA00023136"/>
    </source>
</evidence>
<dbReference type="CDD" id="cd06225">
    <property type="entry name" value="HAMP"/>
    <property type="match status" value="1"/>
</dbReference>
<dbReference type="SMART" id="SM00304">
    <property type="entry name" value="HAMP"/>
    <property type="match status" value="1"/>
</dbReference>
<dbReference type="GO" id="GO:0005886">
    <property type="term" value="C:plasma membrane"/>
    <property type="evidence" value="ECO:0007669"/>
    <property type="project" value="UniProtKB-SubCell"/>
</dbReference>
<keyword evidence="10 11" id="KW-0472">Membrane</keyword>